<evidence type="ECO:0000313" key="2">
    <source>
        <dbReference type="Proteomes" id="UP001279734"/>
    </source>
</evidence>
<protein>
    <submittedName>
        <fullName evidence="1">Uncharacterized protein</fullName>
    </submittedName>
</protein>
<sequence length="151" mass="16163">MLAVWADMDMWVQPPSGVADVDEHLNAGLLFLPGSEYLNVGKRDMAGLQCPVLAANLNDVEGGLYWTPMHSSVMRLRFGASTSRSNFRQPHSIATVAGNRMKSVSPLTSPVAPSTKQCSIKDSDASWSKLNFSKVQQSQLPVASSGLTAAA</sequence>
<dbReference type="EMBL" id="BSYO01000021">
    <property type="protein sequence ID" value="GMH19878.1"/>
    <property type="molecule type" value="Genomic_DNA"/>
</dbReference>
<organism evidence="1 2">
    <name type="scientific">Nepenthes gracilis</name>
    <name type="common">Slender pitcher plant</name>
    <dbReference type="NCBI Taxonomy" id="150966"/>
    <lineage>
        <taxon>Eukaryota</taxon>
        <taxon>Viridiplantae</taxon>
        <taxon>Streptophyta</taxon>
        <taxon>Embryophyta</taxon>
        <taxon>Tracheophyta</taxon>
        <taxon>Spermatophyta</taxon>
        <taxon>Magnoliopsida</taxon>
        <taxon>eudicotyledons</taxon>
        <taxon>Gunneridae</taxon>
        <taxon>Pentapetalae</taxon>
        <taxon>Caryophyllales</taxon>
        <taxon>Nepenthaceae</taxon>
        <taxon>Nepenthes</taxon>
    </lineage>
</organism>
<comment type="caution">
    <text evidence="1">The sequence shown here is derived from an EMBL/GenBank/DDBJ whole genome shotgun (WGS) entry which is preliminary data.</text>
</comment>
<accession>A0AAD3SXA0</accession>
<gene>
    <name evidence="1" type="ORF">Nepgr_021719</name>
</gene>
<name>A0AAD3SXA0_NEPGR</name>
<reference evidence="1" key="1">
    <citation type="submission" date="2023-05" db="EMBL/GenBank/DDBJ databases">
        <title>Nepenthes gracilis genome sequencing.</title>
        <authorList>
            <person name="Fukushima K."/>
        </authorList>
    </citation>
    <scope>NUCLEOTIDE SEQUENCE</scope>
    <source>
        <strain evidence="1">SING2019-196</strain>
    </source>
</reference>
<dbReference type="AlphaFoldDB" id="A0AAD3SXA0"/>
<evidence type="ECO:0000313" key="1">
    <source>
        <dbReference type="EMBL" id="GMH19878.1"/>
    </source>
</evidence>
<dbReference type="Proteomes" id="UP001279734">
    <property type="component" value="Unassembled WGS sequence"/>
</dbReference>
<keyword evidence="2" id="KW-1185">Reference proteome</keyword>
<proteinExistence type="predicted"/>